<evidence type="ECO:0000313" key="3">
    <source>
        <dbReference type="EMBL" id="MDR7165562.1"/>
    </source>
</evidence>
<dbReference type="EMBL" id="JAVDWN010000016">
    <property type="protein sequence ID" value="MDR7165562.1"/>
    <property type="molecule type" value="Genomic_DNA"/>
</dbReference>
<proteinExistence type="predicted"/>
<feature type="region of interest" description="Disordered" evidence="1">
    <location>
        <begin position="1"/>
        <end position="115"/>
    </location>
</feature>
<dbReference type="AlphaFoldDB" id="A0AAW8NDB0"/>
<feature type="transmembrane region" description="Helical" evidence="2">
    <location>
        <begin position="136"/>
        <end position="155"/>
    </location>
</feature>
<comment type="caution">
    <text evidence="3">The sequence shown here is derived from an EMBL/GenBank/DDBJ whole genome shotgun (WGS) entry which is preliminary data.</text>
</comment>
<sequence length="195" mass="19849">MNKPDPGPQDQGANPDDAVWLDLVARLESGAPDAGTGGATGTGISGDPATDAAPRPDAAAQGGRPPVFRDFDPLGLAGAVPAELSAAERQASAETPGPGVEAGFPSGPRDYDVDPDDGEFVPEEPPSLAGTDPLTMLAWLAAVGGPVALLLSVMFWRSAPLLAIVAIVAAFVLGTVYLIMKLPQEKDENDDGARV</sequence>
<dbReference type="GeneID" id="97424086"/>
<keyword evidence="2" id="KW-0472">Membrane</keyword>
<feature type="transmembrane region" description="Helical" evidence="2">
    <location>
        <begin position="161"/>
        <end position="180"/>
    </location>
</feature>
<feature type="compositionally biased region" description="Gly residues" evidence="1">
    <location>
        <begin position="35"/>
        <end position="44"/>
    </location>
</feature>
<keyword evidence="2" id="KW-1133">Transmembrane helix</keyword>
<evidence type="ECO:0000256" key="2">
    <source>
        <dbReference type="SAM" id="Phobius"/>
    </source>
</evidence>
<dbReference type="RefSeq" id="WP_251424672.1">
    <property type="nucleotide sequence ID" value="NZ_JAVDTN010000016.1"/>
</dbReference>
<dbReference type="Proteomes" id="UP001262032">
    <property type="component" value="Unassembled WGS sequence"/>
</dbReference>
<feature type="compositionally biased region" description="Low complexity" evidence="1">
    <location>
        <begin position="45"/>
        <end position="66"/>
    </location>
</feature>
<gene>
    <name evidence="3" type="ORF">J2X12_003615</name>
</gene>
<name>A0AAW8NDB0_PSEOX</name>
<evidence type="ECO:0000313" key="4">
    <source>
        <dbReference type="Proteomes" id="UP001262032"/>
    </source>
</evidence>
<accession>A0AAW8NDB0</accession>
<keyword evidence="2" id="KW-0812">Transmembrane</keyword>
<protein>
    <submittedName>
        <fullName evidence="3">Uncharacterized protein</fullName>
    </submittedName>
</protein>
<organism evidence="3 4">
    <name type="scientific">Pseudarthrobacter oxydans</name>
    <name type="common">Arthrobacter oxydans</name>
    <dbReference type="NCBI Taxonomy" id="1671"/>
    <lineage>
        <taxon>Bacteria</taxon>
        <taxon>Bacillati</taxon>
        <taxon>Actinomycetota</taxon>
        <taxon>Actinomycetes</taxon>
        <taxon>Micrococcales</taxon>
        <taxon>Micrococcaceae</taxon>
        <taxon>Pseudarthrobacter</taxon>
    </lineage>
</organism>
<reference evidence="3" key="1">
    <citation type="submission" date="2023-07" db="EMBL/GenBank/DDBJ databases">
        <title>Sorghum-associated microbial communities from plants grown in Nebraska, USA.</title>
        <authorList>
            <person name="Schachtman D."/>
        </authorList>
    </citation>
    <scope>NUCLEOTIDE SEQUENCE</scope>
    <source>
        <strain evidence="3">BE261</strain>
    </source>
</reference>
<evidence type="ECO:0000256" key="1">
    <source>
        <dbReference type="SAM" id="MobiDB-lite"/>
    </source>
</evidence>